<name>A0A151JGH7_9VIBR</name>
<dbReference type="AlphaFoldDB" id="A0A151JGH7"/>
<proteinExistence type="predicted"/>
<dbReference type="EMBL" id="LOMK01000001">
    <property type="protein sequence ID" value="KYN24855.1"/>
    <property type="molecule type" value="Genomic_DNA"/>
</dbReference>
<evidence type="ECO:0000313" key="2">
    <source>
        <dbReference type="Proteomes" id="UP000075349"/>
    </source>
</evidence>
<sequence length="195" mass="22816">MKMTIEKYMRSYAVNVPFDMKDAFKNEFWSAEWIPQLKRWKVGPSKLEKLTQWVEENNAEAERMFEAARILKEQLAHEKTLPINTSAVKSAKVGKTDIYSREFELHYFSDEELYSYKGEASCVGGIVYIELEDGTKAEMKVEVPLSYEHFRSMIITPVFERGVVNHELYKLEKAAKEAFDARVKNLLASCNRRRR</sequence>
<organism evidence="1 2">
    <name type="scientific">Vibrio cidicii</name>
    <dbReference type="NCBI Taxonomy" id="1763883"/>
    <lineage>
        <taxon>Bacteria</taxon>
        <taxon>Pseudomonadati</taxon>
        <taxon>Pseudomonadota</taxon>
        <taxon>Gammaproteobacteria</taxon>
        <taxon>Vibrionales</taxon>
        <taxon>Vibrionaceae</taxon>
        <taxon>Vibrio</taxon>
    </lineage>
</organism>
<accession>A0A151JGH7</accession>
<comment type="caution">
    <text evidence="1">The sequence shown here is derived from an EMBL/GenBank/DDBJ whole genome shotgun (WGS) entry which is preliminary data.</text>
</comment>
<evidence type="ECO:0000313" key="1">
    <source>
        <dbReference type="EMBL" id="KYN24855.1"/>
    </source>
</evidence>
<protein>
    <submittedName>
        <fullName evidence="1">Uncharacterized protein</fullName>
    </submittedName>
</protein>
<dbReference type="Proteomes" id="UP000075349">
    <property type="component" value="Unassembled WGS sequence"/>
</dbReference>
<gene>
    <name evidence="1" type="ORF">AUQ44_03235</name>
</gene>
<reference evidence="2" key="1">
    <citation type="submission" date="2015-12" db="EMBL/GenBank/DDBJ databases">
        <authorList>
            <person name="Tarr C.L."/>
            <person name="Gladney L.M."/>
        </authorList>
    </citation>
    <scope>NUCLEOTIDE SEQUENCE [LARGE SCALE GENOMIC DNA]</scope>
    <source>
        <strain evidence="2">2756-81</strain>
    </source>
</reference>